<gene>
    <name evidence="1" type="ORF">MM817_02878</name>
</gene>
<dbReference type="InterPro" id="IPR010144">
    <property type="entry name" value="CRISPR-assoc_prot_Csd1-typ"/>
</dbReference>
<dbReference type="RefSeq" id="WP_241716378.1">
    <property type="nucleotide sequence ID" value="NZ_JALBUF010000017.1"/>
</dbReference>
<accession>A0A9X1VA91</accession>
<reference evidence="1" key="1">
    <citation type="submission" date="2022-03" db="EMBL/GenBank/DDBJ databases">
        <title>Draft Genome Sequence of Firmicute Strain S0AB, a Heterotrophic Iron/Sulfur-Oxidizing Extreme Acidophile.</title>
        <authorList>
            <person name="Vergara E."/>
            <person name="Pakostova E."/>
            <person name="Johnson D.B."/>
            <person name="Holmes D.S."/>
        </authorList>
    </citation>
    <scope>NUCLEOTIDE SEQUENCE</scope>
    <source>
        <strain evidence="1">S0AB</strain>
    </source>
</reference>
<comment type="caution">
    <text evidence="1">The sequence shown here is derived from an EMBL/GenBank/DDBJ whole genome shotgun (WGS) entry which is preliminary data.</text>
</comment>
<dbReference type="AlphaFoldDB" id="A0A9X1VA91"/>
<name>A0A9X1VA91_9BACL</name>
<evidence type="ECO:0008006" key="3">
    <source>
        <dbReference type="Google" id="ProtNLM"/>
    </source>
</evidence>
<dbReference type="EMBL" id="JALBUF010000017">
    <property type="protein sequence ID" value="MCI0184581.1"/>
    <property type="molecule type" value="Genomic_DNA"/>
</dbReference>
<organism evidence="1 2">
    <name type="scientific">Sulfoacidibacillus ferrooxidans</name>
    <dbReference type="NCBI Taxonomy" id="2005001"/>
    <lineage>
        <taxon>Bacteria</taxon>
        <taxon>Bacillati</taxon>
        <taxon>Bacillota</taxon>
        <taxon>Bacilli</taxon>
        <taxon>Bacillales</taxon>
        <taxon>Alicyclobacillaceae</taxon>
        <taxon>Sulfoacidibacillus</taxon>
    </lineage>
</organism>
<evidence type="ECO:0000313" key="2">
    <source>
        <dbReference type="Proteomes" id="UP001139263"/>
    </source>
</evidence>
<dbReference type="Proteomes" id="UP001139263">
    <property type="component" value="Unassembled WGS sequence"/>
</dbReference>
<protein>
    <recommendedName>
        <fullName evidence="3">Type I-C CRISPR-associated protein Cas8c/Csd1</fullName>
    </recommendedName>
</protein>
<sequence length="631" mass="72654">MTWLNNLYKTYENNTSSIGIFEKKRNDQEFALLPVSHTTQSAHIEVVLNDRGVFVSAKVVDKNDASTIIPCTENSANRTSSPVPYPLFDKLVYVAGDYENFGGEVKLGTPHSDYMKQLKEWCDSPYTHPKVQSVYEYLRKGTLIADLINEKIIFVDEQHHFIARWTKDVEEKYGEKPELFKVMSSDQSSAFVRFSVNVIGETDSRLWRDRAVQESFIKFYGGKLGECDLCFVTGKSLPYSDKHTSKIRNSADKAKLISSNDTSGFTFRGRFRTSRDAASISYEASQKAHNALKWLIAKQGYSIDGKTFLVWGTEDTSLPDLFGDSFSLYGESEEVYGDITHQEFAKQIKLAIGGYRHDLNYHSNVMIMILDAATTGRLSIVYYRDLDKEYFLNRLQQWHESCYWVHRYKKNSDHVYYSFTGAPSTKDIFFAAYGAKASDKIEKMLFERMLPSIIDGRKIPFDIVRSAVNRASNPVAMEMWEWEKTLSITCALVRKTYEKEGYDVPLDVNNTNRDYLFGRMLAIADVLERRALGKEEKRATNAIRYMNAFAQRPGRTWTIIQSNLQVYQAKLGTEVGYYNRLLDEIGSQLRPQDYTDKSLNGVYLLGFYSQRQELYKSKKDKELEEVDENNK</sequence>
<dbReference type="CDD" id="cd09757">
    <property type="entry name" value="Cas8c_I-C"/>
    <property type="match status" value="1"/>
</dbReference>
<evidence type="ECO:0000313" key="1">
    <source>
        <dbReference type="EMBL" id="MCI0184581.1"/>
    </source>
</evidence>
<proteinExistence type="predicted"/>
<dbReference type="Pfam" id="PF09709">
    <property type="entry name" value="Cas_Csd1"/>
    <property type="match status" value="1"/>
</dbReference>
<keyword evidence="2" id="KW-1185">Reference proteome</keyword>
<dbReference type="NCBIfam" id="TIGR01863">
    <property type="entry name" value="cas_Csd1"/>
    <property type="match status" value="1"/>
</dbReference>